<keyword evidence="3" id="KW-1185">Reference proteome</keyword>
<evidence type="ECO:0000313" key="3">
    <source>
        <dbReference type="Proteomes" id="UP000265515"/>
    </source>
</evidence>
<evidence type="ECO:0000256" key="1">
    <source>
        <dbReference type="SAM" id="MobiDB-lite"/>
    </source>
</evidence>
<feature type="region of interest" description="Disordered" evidence="1">
    <location>
        <begin position="1"/>
        <end position="99"/>
    </location>
</feature>
<feature type="compositionally biased region" description="Pro residues" evidence="1">
    <location>
        <begin position="64"/>
        <end position="80"/>
    </location>
</feature>
<comment type="caution">
    <text evidence="2">The sequence shown here is derived from an EMBL/GenBank/DDBJ whole genome shotgun (WGS) entry which is preliminary data.</text>
</comment>
<dbReference type="Proteomes" id="UP000265515">
    <property type="component" value="Unassembled WGS sequence"/>
</dbReference>
<feature type="compositionally biased region" description="Basic and acidic residues" evidence="1">
    <location>
        <begin position="20"/>
        <end position="30"/>
    </location>
</feature>
<organism evidence="2 3">
    <name type="scientific">Chara braunii</name>
    <name type="common">Braun's stonewort</name>
    <dbReference type="NCBI Taxonomy" id="69332"/>
    <lineage>
        <taxon>Eukaryota</taxon>
        <taxon>Viridiplantae</taxon>
        <taxon>Streptophyta</taxon>
        <taxon>Charophyceae</taxon>
        <taxon>Charales</taxon>
        <taxon>Characeae</taxon>
        <taxon>Chara</taxon>
    </lineage>
</organism>
<name>A0A388L3V3_CHABU</name>
<sequence length="388" mass="41699">MHMWSCASPAERNRAHTARRAADRAEREMLGGEEELWGPFGEVASTGGPEAQATTPTPTRRESMPPPPAPSPAPPSPVSPLQPATATADREELGSFLPQRGLLHRGGAVRQLRLRSPSPGILQEEGAPSATAVEGQVAPAAVADATIAAEVDEIAAAAAVLKEMAASLLAEEAPAAGGATTVEGGRRCTWREFGAEGLGMPHGSRREQTVAEASARVVVLRKGGCPVTIEEDDPDTNAAVREADEDYEGREDGEEESRSGSDGDDDDDYDEPQPPPGPPPTRCRPVQGICQPPTPVSYTHLDVYKRQILIRMRLCGRQTRTMRAERTERRKAGAVLMVMTTTTTMSPNLPQDPHRRVVDRYKGSASLQHKPCISRRVCHPREGWSGLL</sequence>
<reference evidence="2 3" key="1">
    <citation type="journal article" date="2018" name="Cell">
        <title>The Chara Genome: Secondary Complexity and Implications for Plant Terrestrialization.</title>
        <authorList>
            <person name="Nishiyama T."/>
            <person name="Sakayama H."/>
            <person name="Vries J.D."/>
            <person name="Buschmann H."/>
            <person name="Saint-Marcoux D."/>
            <person name="Ullrich K.K."/>
            <person name="Haas F.B."/>
            <person name="Vanderstraeten L."/>
            <person name="Becker D."/>
            <person name="Lang D."/>
            <person name="Vosolsobe S."/>
            <person name="Rombauts S."/>
            <person name="Wilhelmsson P.K.I."/>
            <person name="Janitza P."/>
            <person name="Kern R."/>
            <person name="Heyl A."/>
            <person name="Rumpler F."/>
            <person name="Villalobos L.I.A.C."/>
            <person name="Clay J.M."/>
            <person name="Skokan R."/>
            <person name="Toyoda A."/>
            <person name="Suzuki Y."/>
            <person name="Kagoshima H."/>
            <person name="Schijlen E."/>
            <person name="Tajeshwar N."/>
            <person name="Catarino B."/>
            <person name="Hetherington A.J."/>
            <person name="Saltykova A."/>
            <person name="Bonnot C."/>
            <person name="Breuninger H."/>
            <person name="Symeonidi A."/>
            <person name="Radhakrishnan G.V."/>
            <person name="Van Nieuwerburgh F."/>
            <person name="Deforce D."/>
            <person name="Chang C."/>
            <person name="Karol K.G."/>
            <person name="Hedrich R."/>
            <person name="Ulvskov P."/>
            <person name="Glockner G."/>
            <person name="Delwiche C.F."/>
            <person name="Petrasek J."/>
            <person name="Van de Peer Y."/>
            <person name="Friml J."/>
            <person name="Beilby M."/>
            <person name="Dolan L."/>
            <person name="Kohara Y."/>
            <person name="Sugano S."/>
            <person name="Fujiyama A."/>
            <person name="Delaux P.-M."/>
            <person name="Quint M."/>
            <person name="TheiBen G."/>
            <person name="Hagemann M."/>
            <person name="Harholt J."/>
            <person name="Dunand C."/>
            <person name="Zachgo S."/>
            <person name="Langdale J."/>
            <person name="Maumus F."/>
            <person name="Straeten D.V.D."/>
            <person name="Gould S.B."/>
            <person name="Rensing S.A."/>
        </authorList>
    </citation>
    <scope>NUCLEOTIDE SEQUENCE [LARGE SCALE GENOMIC DNA]</scope>
    <source>
        <strain evidence="2 3">S276</strain>
    </source>
</reference>
<protein>
    <submittedName>
        <fullName evidence="2">Uncharacterized protein</fullName>
    </submittedName>
</protein>
<feature type="compositionally biased region" description="Pro residues" evidence="1">
    <location>
        <begin position="272"/>
        <end position="282"/>
    </location>
</feature>
<feature type="region of interest" description="Disordered" evidence="1">
    <location>
        <begin position="226"/>
        <end position="295"/>
    </location>
</feature>
<dbReference type="EMBL" id="BFEA01000257">
    <property type="protein sequence ID" value="GBG76989.1"/>
    <property type="molecule type" value="Genomic_DNA"/>
</dbReference>
<proteinExistence type="predicted"/>
<feature type="compositionally biased region" description="Acidic residues" evidence="1">
    <location>
        <begin position="262"/>
        <end position="271"/>
    </location>
</feature>
<feature type="compositionally biased region" description="Acidic residues" evidence="1">
    <location>
        <begin position="243"/>
        <end position="255"/>
    </location>
</feature>
<gene>
    <name evidence="2" type="ORF">CBR_g23320</name>
</gene>
<dbReference type="AlphaFoldDB" id="A0A388L3V3"/>
<accession>A0A388L3V3</accession>
<evidence type="ECO:0000313" key="2">
    <source>
        <dbReference type="EMBL" id="GBG76989.1"/>
    </source>
</evidence>
<dbReference type="Gramene" id="GBG76989">
    <property type="protein sequence ID" value="GBG76989"/>
    <property type="gene ID" value="CBR_g23320"/>
</dbReference>